<dbReference type="EMBL" id="FOZX01000002">
    <property type="protein sequence ID" value="SFS55798.1"/>
    <property type="molecule type" value="Genomic_DNA"/>
</dbReference>
<dbReference type="OrthoDB" id="9806473at2"/>
<dbReference type="PANTHER" id="PTHR33990:SF4">
    <property type="entry name" value="PHNB-LIKE DOMAIN-CONTAINING PROTEIN"/>
    <property type="match status" value="1"/>
</dbReference>
<dbReference type="Gene3D" id="3.30.720.100">
    <property type="match status" value="1"/>
</dbReference>
<name>A0A1I6QU22_9PSEU</name>
<dbReference type="InterPro" id="IPR029068">
    <property type="entry name" value="Glyas_Bleomycin-R_OHBP_Dase"/>
</dbReference>
<keyword evidence="2" id="KW-0489">Methyltransferase</keyword>
<accession>A0A1I6QU22</accession>
<dbReference type="AlphaFoldDB" id="A0A1I6QU22"/>
<organism evidence="2 3">
    <name type="scientific">Saccharopolyspora flava</name>
    <dbReference type="NCBI Taxonomy" id="95161"/>
    <lineage>
        <taxon>Bacteria</taxon>
        <taxon>Bacillati</taxon>
        <taxon>Actinomycetota</taxon>
        <taxon>Actinomycetes</taxon>
        <taxon>Pseudonocardiales</taxon>
        <taxon>Pseudonocardiaceae</taxon>
        <taxon>Saccharopolyspora</taxon>
    </lineage>
</organism>
<dbReference type="RefSeq" id="WP_093415330.1">
    <property type="nucleotide sequence ID" value="NZ_FOZX01000002.1"/>
</dbReference>
<dbReference type="SUPFAM" id="SSF54593">
    <property type="entry name" value="Glyoxalase/Bleomycin resistance protein/Dihydroxybiphenyl dioxygenase"/>
    <property type="match status" value="1"/>
</dbReference>
<keyword evidence="3" id="KW-1185">Reference proteome</keyword>
<dbReference type="CDD" id="cd06588">
    <property type="entry name" value="PhnB_like"/>
    <property type="match status" value="1"/>
</dbReference>
<evidence type="ECO:0000313" key="2">
    <source>
        <dbReference type="EMBL" id="SFS55798.1"/>
    </source>
</evidence>
<protein>
    <submittedName>
        <fullName evidence="2">Glyoxalase superfamily enzyme, possibly 3-demethylubiquinone-9 3-methyltransferase</fullName>
    </submittedName>
</protein>
<keyword evidence="2" id="KW-0808">Transferase</keyword>
<dbReference type="InterPro" id="IPR009725">
    <property type="entry name" value="3_dmu_93_MTrfase"/>
</dbReference>
<dbReference type="InterPro" id="IPR028973">
    <property type="entry name" value="PhnB-like"/>
</dbReference>
<dbReference type="Proteomes" id="UP000198852">
    <property type="component" value="Unassembled WGS sequence"/>
</dbReference>
<dbReference type="PANTHER" id="PTHR33990">
    <property type="entry name" value="PROTEIN YJDN-RELATED"/>
    <property type="match status" value="1"/>
</dbReference>
<dbReference type="GO" id="GO:0032259">
    <property type="term" value="P:methylation"/>
    <property type="evidence" value="ECO:0007669"/>
    <property type="project" value="UniProtKB-KW"/>
</dbReference>
<keyword evidence="2" id="KW-0830">Ubiquinone</keyword>
<evidence type="ECO:0000313" key="3">
    <source>
        <dbReference type="Proteomes" id="UP000198852"/>
    </source>
</evidence>
<proteinExistence type="predicted"/>
<dbReference type="PIRSF" id="PIRSF021700">
    <property type="entry name" value="3_dmu_93_MTrfase"/>
    <property type="match status" value="1"/>
</dbReference>
<sequence length="134" mass="14974">MPTQISTFLMFQNGKAEEAMRFYVGLFDDSEVLAVHRYGPGEQGAEGSVQHATFTLCGRQHMCIDSPVSHGFDFTPSVSLYVDCVDEAQHDRLHQALSADGAVLMPPGDYGFSRRFSWVNDRYGVSWQLNLPHS</sequence>
<feature type="domain" description="PhnB-like" evidence="1">
    <location>
        <begin position="4"/>
        <end position="129"/>
    </location>
</feature>
<dbReference type="Pfam" id="PF06983">
    <property type="entry name" value="3-dmu-9_3-mt"/>
    <property type="match status" value="1"/>
</dbReference>
<reference evidence="3" key="1">
    <citation type="submission" date="2016-10" db="EMBL/GenBank/DDBJ databases">
        <authorList>
            <person name="Varghese N."/>
            <person name="Submissions S."/>
        </authorList>
    </citation>
    <scope>NUCLEOTIDE SEQUENCE [LARGE SCALE GENOMIC DNA]</scope>
    <source>
        <strain evidence="3">DSM 44771</strain>
    </source>
</reference>
<evidence type="ECO:0000259" key="1">
    <source>
        <dbReference type="Pfam" id="PF06983"/>
    </source>
</evidence>
<gene>
    <name evidence="2" type="ORF">SAMN05660874_01855</name>
</gene>
<dbReference type="STRING" id="95161.SAMN05660874_01855"/>
<dbReference type="Gene3D" id="3.30.720.110">
    <property type="match status" value="1"/>
</dbReference>
<dbReference type="GO" id="GO:0008168">
    <property type="term" value="F:methyltransferase activity"/>
    <property type="evidence" value="ECO:0007669"/>
    <property type="project" value="UniProtKB-KW"/>
</dbReference>